<proteinExistence type="predicted"/>
<dbReference type="EMBL" id="JAROAV010000033">
    <property type="protein sequence ID" value="MDF8265378.1"/>
    <property type="molecule type" value="Genomic_DNA"/>
</dbReference>
<keyword evidence="3" id="KW-1185">Reference proteome</keyword>
<comment type="caution">
    <text evidence="2">The sequence shown here is derived from an EMBL/GenBank/DDBJ whole genome shotgun (WGS) entry which is preliminary data.</text>
</comment>
<feature type="transmembrane region" description="Helical" evidence="1">
    <location>
        <begin position="43"/>
        <end position="63"/>
    </location>
</feature>
<keyword evidence="1" id="KW-1133">Transmembrane helix</keyword>
<name>A0ABT6CA35_9MICO</name>
<keyword evidence="1" id="KW-0472">Membrane</keyword>
<accession>A0ABT6CA35</accession>
<organism evidence="2 3">
    <name type="scientific">Luteipulveratus flavus</name>
    <dbReference type="NCBI Taxonomy" id="3031728"/>
    <lineage>
        <taxon>Bacteria</taxon>
        <taxon>Bacillati</taxon>
        <taxon>Actinomycetota</taxon>
        <taxon>Actinomycetes</taxon>
        <taxon>Micrococcales</taxon>
        <taxon>Dermacoccaceae</taxon>
        <taxon>Luteipulveratus</taxon>
    </lineage>
</organism>
<protein>
    <submittedName>
        <fullName evidence="2">Uncharacterized protein</fullName>
    </submittedName>
</protein>
<dbReference type="RefSeq" id="WP_277192686.1">
    <property type="nucleotide sequence ID" value="NZ_JAROAV010000033.1"/>
</dbReference>
<evidence type="ECO:0000256" key="1">
    <source>
        <dbReference type="SAM" id="Phobius"/>
    </source>
</evidence>
<evidence type="ECO:0000313" key="3">
    <source>
        <dbReference type="Proteomes" id="UP001528912"/>
    </source>
</evidence>
<gene>
    <name evidence="2" type="ORF">P4R38_14090</name>
</gene>
<reference evidence="2 3" key="1">
    <citation type="submission" date="2023-03" db="EMBL/GenBank/DDBJ databases">
        <title>YIM 133296 draft genome.</title>
        <authorList>
            <person name="Xiong L."/>
        </authorList>
    </citation>
    <scope>NUCLEOTIDE SEQUENCE [LARGE SCALE GENOMIC DNA]</scope>
    <source>
        <strain evidence="2 3">YIM 133296</strain>
    </source>
</reference>
<evidence type="ECO:0000313" key="2">
    <source>
        <dbReference type="EMBL" id="MDF8265378.1"/>
    </source>
</evidence>
<dbReference type="Proteomes" id="UP001528912">
    <property type="component" value="Unassembled WGS sequence"/>
</dbReference>
<sequence>MKITDEQLRASLDTLADAAVEVPAGDTVAGVRHKVSRHRHERGALIAAACTIAVLALTIWTIGLRSPQPPTMPATPVPPLPSQVHRSASVPPSLAAEARAANLPLHLDGLVLKEVRTVPTRASAATSFDWPAGYGDQVALALACTQQQRSARAATKVYDNRGQEVHPDGLTCFDPALAGNFGADLTVAMPPTGSRSVRMVPDRRVGSSVRVGVYSFVPWDQFPMDRVPSLTRTTELSGPGVSAEVHRGTEPVTIRARVYANGGTLTLDAPRGRFRIEVNGHVIDPCPGPEPSTRCQGDLLTFWQPTKGAALSVVQAPSMEGQDLAVRVVPIGVQGTWRVGLDAGTRS</sequence>
<keyword evidence="1" id="KW-0812">Transmembrane</keyword>